<dbReference type="SUPFAM" id="SSF56300">
    <property type="entry name" value="Metallo-dependent phosphatases"/>
    <property type="match status" value="1"/>
</dbReference>
<dbReference type="Gene3D" id="3.60.21.10">
    <property type="match status" value="1"/>
</dbReference>
<proteinExistence type="predicted"/>
<dbReference type="InterPro" id="IPR029052">
    <property type="entry name" value="Metallo-depent_PP-like"/>
</dbReference>
<dbReference type="InterPro" id="IPR051693">
    <property type="entry name" value="UPF0046_metallophosphoest"/>
</dbReference>
<keyword evidence="3" id="KW-1185">Reference proteome</keyword>
<reference evidence="2 3" key="1">
    <citation type="submission" date="2012-10" db="EMBL/GenBank/DDBJ databases">
        <authorList>
            <person name="Zafar N."/>
            <person name="Inman J."/>
            <person name="Hall N."/>
            <person name="Lorenzi H."/>
            <person name="Caler E."/>
        </authorList>
    </citation>
    <scope>NUCLEOTIDE SEQUENCE [LARGE SCALE GENOMIC DNA]</scope>
    <source>
        <strain evidence="2 3">IP1</strain>
    </source>
</reference>
<dbReference type="GeneID" id="14887142"/>
<evidence type="ECO:0000313" key="2">
    <source>
        <dbReference type="EMBL" id="ELP88290.1"/>
    </source>
</evidence>
<dbReference type="PANTHER" id="PTHR12905">
    <property type="entry name" value="METALLOPHOSPHOESTERASE"/>
    <property type="match status" value="1"/>
</dbReference>
<dbReference type="InterPro" id="IPR004843">
    <property type="entry name" value="Calcineurin-like_PHP"/>
</dbReference>
<name>A0A0A1U5Y9_ENTIV</name>
<protein>
    <recommendedName>
        <fullName evidence="1">Calcineurin-like phosphoesterase domain-containing protein</fullName>
    </recommendedName>
</protein>
<sequence>MNVLMFSQPVRVEIISDTHGLHSQVKVSPCDILICCGDHLNFVTTDEIHTFYTWLSKQPAKYIIQVLGNHEEDIRKHKLWPTIAQIVPNIILLDNDVATIEGITFYGIGSGVLSLLEMQSQSKLKGKIDVVISHDPPYKILDQSDPFPNSPQEPPQGSKLLFNEVKRIKAKMHCFGHIHNCYRYVEKYGRLYVNAAMKINPPQSKRGQKEFSQTTPFSFTYRDSTFTPCTL</sequence>
<dbReference type="EMBL" id="KB206756">
    <property type="protein sequence ID" value="ELP88290.1"/>
    <property type="molecule type" value="Genomic_DNA"/>
</dbReference>
<organism evidence="2 3">
    <name type="scientific">Entamoeba invadens IP1</name>
    <dbReference type="NCBI Taxonomy" id="370355"/>
    <lineage>
        <taxon>Eukaryota</taxon>
        <taxon>Amoebozoa</taxon>
        <taxon>Evosea</taxon>
        <taxon>Archamoebae</taxon>
        <taxon>Mastigamoebida</taxon>
        <taxon>Entamoebidae</taxon>
        <taxon>Entamoeba</taxon>
    </lineage>
</organism>
<dbReference type="Proteomes" id="UP000014680">
    <property type="component" value="Unassembled WGS sequence"/>
</dbReference>
<dbReference type="CDD" id="cd07379">
    <property type="entry name" value="MPP_239FB"/>
    <property type="match status" value="1"/>
</dbReference>
<dbReference type="OrthoDB" id="630188at2759"/>
<dbReference type="Pfam" id="PF00149">
    <property type="entry name" value="Metallophos"/>
    <property type="match status" value="1"/>
</dbReference>
<feature type="domain" description="Calcineurin-like phosphoesterase" evidence="1">
    <location>
        <begin position="15"/>
        <end position="180"/>
    </location>
</feature>
<dbReference type="OMA" id="HTHNGHE"/>
<accession>A0A0A1U5Y9</accession>
<dbReference type="PANTHER" id="PTHR12905:SF0">
    <property type="entry name" value="CALCINEURIN-LIKE PHOSPHOESTERASE DOMAIN-CONTAINING PROTEIN"/>
    <property type="match status" value="1"/>
</dbReference>
<dbReference type="RefSeq" id="XP_004255061.1">
    <property type="nucleotide sequence ID" value="XM_004255013.1"/>
</dbReference>
<dbReference type="GO" id="GO:0016787">
    <property type="term" value="F:hydrolase activity"/>
    <property type="evidence" value="ECO:0007669"/>
    <property type="project" value="InterPro"/>
</dbReference>
<evidence type="ECO:0000259" key="1">
    <source>
        <dbReference type="Pfam" id="PF00149"/>
    </source>
</evidence>
<gene>
    <name evidence="2" type="ORF">EIN_226730</name>
</gene>
<dbReference type="VEuPathDB" id="AmoebaDB:EIN_226730"/>
<evidence type="ECO:0000313" key="3">
    <source>
        <dbReference type="Proteomes" id="UP000014680"/>
    </source>
</evidence>
<dbReference type="AlphaFoldDB" id="A0A0A1U5Y9"/>
<dbReference type="KEGG" id="eiv:EIN_226730"/>